<evidence type="ECO:0000313" key="2">
    <source>
        <dbReference type="Proteomes" id="UP000066042"/>
    </source>
</evidence>
<sequence>MRDMEWLPILHGYMIIREMEKKKKKPVPEELGYLEELL</sequence>
<dbReference type="Proteomes" id="UP000066042">
    <property type="component" value="Chromosome"/>
</dbReference>
<accession>A0A0S1X932</accession>
<dbReference type="STRING" id="55802.TBCH5v1_0305"/>
<gene>
    <name evidence="1" type="ORF">TBCH5v1_0305</name>
</gene>
<evidence type="ECO:0000313" key="1">
    <source>
        <dbReference type="EMBL" id="ALM74281.1"/>
    </source>
</evidence>
<organism evidence="1 2">
    <name type="scientific">Thermococcus barophilus</name>
    <dbReference type="NCBI Taxonomy" id="55802"/>
    <lineage>
        <taxon>Archaea</taxon>
        <taxon>Methanobacteriati</taxon>
        <taxon>Methanobacteriota</taxon>
        <taxon>Thermococci</taxon>
        <taxon>Thermococcales</taxon>
        <taxon>Thermococcaceae</taxon>
        <taxon>Thermococcus</taxon>
    </lineage>
</organism>
<dbReference type="AlphaFoldDB" id="A0A0S1X932"/>
<reference evidence="1 2" key="1">
    <citation type="journal article" date="2016" name="Genome Announc.">
        <title>Complete genome sequence of the hyperthermophilic and piezophilic archaeon Thermococcus barophilus Ch5, capable of growth at the expense of hydrogenogenesis from carbon monoxide and formate.</title>
        <authorList>
            <person name="Oger P."/>
            <person name="Sokolova T.G."/>
            <person name="Kozhevnikova D.A."/>
            <person name="Taranov E.A."/>
            <person name="Vannier P."/>
            <person name="Lee H.S."/>
            <person name="Kwon K.K."/>
            <person name="Kang S.G."/>
            <person name="Lee J.H."/>
            <person name="Bonch-Osmolovskaya E.A."/>
            <person name="Lebedinsky A.V."/>
        </authorList>
    </citation>
    <scope>NUCLEOTIDE SEQUENCE [LARGE SCALE GENOMIC DNA]</scope>
    <source>
        <strain evidence="2">Ch5</strain>
    </source>
</reference>
<proteinExistence type="predicted"/>
<name>A0A0S1X932_THEBA</name>
<protein>
    <submittedName>
        <fullName evidence="1">Uncharacterized protein</fullName>
    </submittedName>
</protein>
<dbReference type="EMBL" id="CP013050">
    <property type="protein sequence ID" value="ALM74281.1"/>
    <property type="molecule type" value="Genomic_DNA"/>
</dbReference>